<keyword evidence="2" id="KW-1185">Reference proteome</keyword>
<proteinExistence type="predicted"/>
<reference evidence="1" key="1">
    <citation type="submission" date="2022-07" db="EMBL/GenBank/DDBJ databases">
        <title>Phylogenomic reconstructions and comparative analyses of Kickxellomycotina fungi.</title>
        <authorList>
            <person name="Reynolds N.K."/>
            <person name="Stajich J.E."/>
            <person name="Barry K."/>
            <person name="Grigoriev I.V."/>
            <person name="Crous P."/>
            <person name="Smith M.E."/>
        </authorList>
    </citation>
    <scope>NUCLEOTIDE SEQUENCE</scope>
    <source>
        <strain evidence="1">NRRL 5244</strain>
    </source>
</reference>
<sequence length="427" mass="48197">MPVKSSLVDSYKARTPITDGRVGHLTTDQEQKLKQLWSKLLVHFETTSTKPIAVPNDPFGVGQQACLDDEPATLSQWYAANKSRVEDAKFRTVSDELYLSGKREAVVPKDFKPLFGDKPSERLFRNAFWQAAMAYQHPDTMLLGFLRTRGWDVQRSFDSVVSAIEWRAAHAMDKLMWEGESTQAFRAIEQALEYEAGVDRLGCPVLIVRVRKSVPKEFSKESWEKKIAYTLEHTALVARASNSKSVLLQDMSGFGMSNLDYSASKLTMDMISALYPDIYESMILFASPWIFSGVWKIMSKWLDPALADLIQFTKNIDELHTFIDDDQISVDMGGSMKVNLDYIFPSRQENAKMFDAQGRAVAEEVFVDAVAAFEASTRVWASDMDAPERDRLAAKLHSAVAELDPYIRSRFQVERQGKVLADSKIVG</sequence>
<evidence type="ECO:0000313" key="2">
    <source>
        <dbReference type="Proteomes" id="UP001150603"/>
    </source>
</evidence>
<accession>A0ACC1JE34</accession>
<organism evidence="1 2">
    <name type="scientific">Linderina macrospora</name>
    <dbReference type="NCBI Taxonomy" id="4868"/>
    <lineage>
        <taxon>Eukaryota</taxon>
        <taxon>Fungi</taxon>
        <taxon>Fungi incertae sedis</taxon>
        <taxon>Zoopagomycota</taxon>
        <taxon>Kickxellomycotina</taxon>
        <taxon>Kickxellomycetes</taxon>
        <taxon>Kickxellales</taxon>
        <taxon>Kickxellaceae</taxon>
        <taxon>Linderina</taxon>
    </lineage>
</organism>
<evidence type="ECO:0000313" key="1">
    <source>
        <dbReference type="EMBL" id="KAJ1948764.1"/>
    </source>
</evidence>
<name>A0ACC1JE34_9FUNG</name>
<protein>
    <submittedName>
        <fullName evidence="1">Phosphatidylinositol transfer protein csr1</fullName>
    </submittedName>
</protein>
<dbReference type="EMBL" id="JANBPW010000636">
    <property type="protein sequence ID" value="KAJ1948764.1"/>
    <property type="molecule type" value="Genomic_DNA"/>
</dbReference>
<dbReference type="Proteomes" id="UP001150603">
    <property type="component" value="Unassembled WGS sequence"/>
</dbReference>
<comment type="caution">
    <text evidence="1">The sequence shown here is derived from an EMBL/GenBank/DDBJ whole genome shotgun (WGS) entry which is preliminary data.</text>
</comment>
<gene>
    <name evidence="1" type="primary">CSR1_2</name>
    <name evidence="1" type="ORF">FBU59_001446</name>
</gene>